<keyword evidence="3" id="KW-1185">Reference proteome</keyword>
<evidence type="ECO:0000313" key="2">
    <source>
        <dbReference type="EMBL" id="KAK6747459.1"/>
    </source>
</evidence>
<gene>
    <name evidence="2" type="primary">Necator_chrIV.g13868</name>
    <name evidence="2" type="ORF">RB195_000576</name>
</gene>
<accession>A0ABR1DAJ7</accession>
<evidence type="ECO:0000313" key="3">
    <source>
        <dbReference type="Proteomes" id="UP001303046"/>
    </source>
</evidence>
<protein>
    <submittedName>
        <fullName evidence="2">Uncharacterized protein</fullName>
    </submittedName>
</protein>
<comment type="caution">
    <text evidence="2">The sequence shown here is derived from an EMBL/GenBank/DDBJ whole genome shotgun (WGS) entry which is preliminary data.</text>
</comment>
<proteinExistence type="predicted"/>
<evidence type="ECO:0000256" key="1">
    <source>
        <dbReference type="SAM" id="MobiDB-lite"/>
    </source>
</evidence>
<dbReference type="Proteomes" id="UP001303046">
    <property type="component" value="Unassembled WGS sequence"/>
</dbReference>
<reference evidence="2 3" key="1">
    <citation type="submission" date="2023-08" db="EMBL/GenBank/DDBJ databases">
        <title>A Necator americanus chromosomal reference genome.</title>
        <authorList>
            <person name="Ilik V."/>
            <person name="Petrzelkova K.J."/>
            <person name="Pardy F."/>
            <person name="Fuh T."/>
            <person name="Niatou-Singa F.S."/>
            <person name="Gouil Q."/>
            <person name="Baker L."/>
            <person name="Ritchie M.E."/>
            <person name="Jex A.R."/>
            <person name="Gazzola D."/>
            <person name="Li H."/>
            <person name="Toshio Fujiwara R."/>
            <person name="Zhan B."/>
            <person name="Aroian R.V."/>
            <person name="Pafco B."/>
            <person name="Schwarz E.M."/>
        </authorList>
    </citation>
    <scope>NUCLEOTIDE SEQUENCE [LARGE SCALE GENOMIC DNA]</scope>
    <source>
        <strain evidence="2 3">Aroian</strain>
        <tissue evidence="2">Whole animal</tissue>
    </source>
</reference>
<organism evidence="2 3">
    <name type="scientific">Necator americanus</name>
    <name type="common">Human hookworm</name>
    <dbReference type="NCBI Taxonomy" id="51031"/>
    <lineage>
        <taxon>Eukaryota</taxon>
        <taxon>Metazoa</taxon>
        <taxon>Ecdysozoa</taxon>
        <taxon>Nematoda</taxon>
        <taxon>Chromadorea</taxon>
        <taxon>Rhabditida</taxon>
        <taxon>Rhabditina</taxon>
        <taxon>Rhabditomorpha</taxon>
        <taxon>Strongyloidea</taxon>
        <taxon>Ancylostomatidae</taxon>
        <taxon>Bunostominae</taxon>
        <taxon>Necator</taxon>
    </lineage>
</organism>
<dbReference type="EMBL" id="JAVFWL010000004">
    <property type="protein sequence ID" value="KAK6747459.1"/>
    <property type="molecule type" value="Genomic_DNA"/>
</dbReference>
<sequence>MMTAKPKGRCIEKGDGEIIYDFYSDLFNSYVHLPPHHLKEDGQVISEVLPSEIRHATMSVRNGTRSRQNKTRTPEEPSASTHQHPGEALYTISVGMQGS</sequence>
<feature type="region of interest" description="Disordered" evidence="1">
    <location>
        <begin position="55"/>
        <end position="99"/>
    </location>
</feature>
<name>A0ABR1DAJ7_NECAM</name>